<dbReference type="EMBL" id="MU393583">
    <property type="protein sequence ID" value="KAI4860539.1"/>
    <property type="molecule type" value="Genomic_DNA"/>
</dbReference>
<keyword evidence="2" id="KW-1185">Reference proteome</keyword>
<reference evidence="1 2" key="1">
    <citation type="journal article" date="2022" name="New Phytol.">
        <title>Ecological generalism drives hyperdiversity of secondary metabolite gene clusters in xylarialean endophytes.</title>
        <authorList>
            <person name="Franco M.E.E."/>
            <person name="Wisecaver J.H."/>
            <person name="Arnold A.E."/>
            <person name="Ju Y.M."/>
            <person name="Slot J.C."/>
            <person name="Ahrendt S."/>
            <person name="Moore L.P."/>
            <person name="Eastman K.E."/>
            <person name="Scott K."/>
            <person name="Konkel Z."/>
            <person name="Mondo S.J."/>
            <person name="Kuo A."/>
            <person name="Hayes R.D."/>
            <person name="Haridas S."/>
            <person name="Andreopoulos B."/>
            <person name="Riley R."/>
            <person name="LaButti K."/>
            <person name="Pangilinan J."/>
            <person name="Lipzen A."/>
            <person name="Amirebrahimi M."/>
            <person name="Yan J."/>
            <person name="Adam C."/>
            <person name="Keymanesh K."/>
            <person name="Ng V."/>
            <person name="Louie K."/>
            <person name="Northen T."/>
            <person name="Drula E."/>
            <person name="Henrissat B."/>
            <person name="Hsieh H.M."/>
            <person name="Youens-Clark K."/>
            <person name="Lutzoni F."/>
            <person name="Miadlikowska J."/>
            <person name="Eastwood D.C."/>
            <person name="Hamelin R.C."/>
            <person name="Grigoriev I.V."/>
            <person name="U'Ren J.M."/>
        </authorList>
    </citation>
    <scope>NUCLEOTIDE SEQUENCE [LARGE SCALE GENOMIC DNA]</scope>
    <source>
        <strain evidence="1 2">CBS 119005</strain>
    </source>
</reference>
<evidence type="ECO:0000313" key="1">
    <source>
        <dbReference type="EMBL" id="KAI4860539.1"/>
    </source>
</evidence>
<comment type="caution">
    <text evidence="1">The sequence shown here is derived from an EMBL/GenBank/DDBJ whole genome shotgun (WGS) entry which is preliminary data.</text>
</comment>
<evidence type="ECO:0000313" key="2">
    <source>
        <dbReference type="Proteomes" id="UP001497700"/>
    </source>
</evidence>
<name>A0ACB9YMJ2_9PEZI</name>
<protein>
    <submittedName>
        <fullName evidence="1">Cytochrome P450</fullName>
    </submittedName>
</protein>
<dbReference type="Proteomes" id="UP001497700">
    <property type="component" value="Unassembled WGS sequence"/>
</dbReference>
<proteinExistence type="predicted"/>
<accession>A0ACB9YMJ2</accession>
<organism evidence="1 2">
    <name type="scientific">Hypoxylon rubiginosum</name>
    <dbReference type="NCBI Taxonomy" id="110542"/>
    <lineage>
        <taxon>Eukaryota</taxon>
        <taxon>Fungi</taxon>
        <taxon>Dikarya</taxon>
        <taxon>Ascomycota</taxon>
        <taxon>Pezizomycotina</taxon>
        <taxon>Sordariomycetes</taxon>
        <taxon>Xylariomycetidae</taxon>
        <taxon>Xylariales</taxon>
        <taxon>Hypoxylaceae</taxon>
        <taxon>Hypoxylon</taxon>
    </lineage>
</organism>
<sequence>MEAPDIQSWLQFVVAIILIYFPSVALYRLFFHPLAQFPGPKLAAITRWYEAYYDVICDGQYTFKLAELHKEYGPIIRISPHELHVNDPSFFEMFYRQDGRWDKYDWCMEAFGAQSATIHTVDHYAHKRRRAVLNPFFSRAKVANSQDIIQGATEKLCYRLSQFQETDIVHLGSAISALTRDVSSEFLFGTSFNHLDDEDFHSSIITMHQNGGKIWRVTKHVRWYGPLLSMIPMSFLEKMGGDGLKSFLLHLKKMMKITLDIFTASSKSSQQNLKGDSQGKHTLVHQILESDLPQDEKTLDRLYNDVVTISSAGFETSAHVMRNIIYYIYKNDEIFRKLRDELSSAVQGKFKSEERPDLIILEQLPFLTGVIMEGLRLGMPVSSRLARVAPDRELVYGKWRIPAGAPVGMTPLLLNQSDILYPDPRRFDPERWMAPGVRKNADRTFAPFGRGTRSCLGQHLAWAEIYIVIVALVRRFDLNLDGVGPEDVKATSDKFLTSTAR</sequence>
<gene>
    <name evidence="1" type="ORF">F4820DRAFT_461647</name>
</gene>